<organism evidence="2 3">
    <name type="scientific">Candidatus Sulfotelmatobacter kueseliae</name>
    <dbReference type="NCBI Taxonomy" id="2042962"/>
    <lineage>
        <taxon>Bacteria</taxon>
        <taxon>Pseudomonadati</taxon>
        <taxon>Acidobacteriota</taxon>
        <taxon>Terriglobia</taxon>
        <taxon>Terriglobales</taxon>
        <taxon>Candidatus Korobacteraceae</taxon>
        <taxon>Candidatus Sulfotelmatobacter</taxon>
    </lineage>
</organism>
<dbReference type="EMBL" id="OMOD01000142">
    <property type="protein sequence ID" value="SPF43213.1"/>
    <property type="molecule type" value="Genomic_DNA"/>
</dbReference>
<dbReference type="InterPro" id="IPR008928">
    <property type="entry name" value="6-hairpin_glycosidase_sf"/>
</dbReference>
<reference evidence="3" key="1">
    <citation type="submission" date="2018-02" db="EMBL/GenBank/DDBJ databases">
        <authorList>
            <person name="Hausmann B."/>
        </authorList>
    </citation>
    <scope>NUCLEOTIDE SEQUENCE [LARGE SCALE GENOMIC DNA]</scope>
    <source>
        <strain evidence="3">Peat soil MAG SbA1</strain>
    </source>
</reference>
<dbReference type="Gene3D" id="1.50.10.20">
    <property type="match status" value="1"/>
</dbReference>
<dbReference type="Proteomes" id="UP000238701">
    <property type="component" value="Unassembled WGS sequence"/>
</dbReference>
<feature type="signal peptide" evidence="1">
    <location>
        <begin position="1"/>
        <end position="31"/>
    </location>
</feature>
<keyword evidence="2" id="KW-0449">Lipoprotein</keyword>
<dbReference type="GO" id="GO:0005975">
    <property type="term" value="P:carbohydrate metabolic process"/>
    <property type="evidence" value="ECO:0007669"/>
    <property type="project" value="InterPro"/>
</dbReference>
<dbReference type="AlphaFoldDB" id="A0A2U3KU65"/>
<evidence type="ECO:0000313" key="3">
    <source>
        <dbReference type="Proteomes" id="UP000238701"/>
    </source>
</evidence>
<evidence type="ECO:0000313" key="2">
    <source>
        <dbReference type="EMBL" id="SPF43213.1"/>
    </source>
</evidence>
<gene>
    <name evidence="2" type="ORF">SBA1_480083</name>
</gene>
<protein>
    <submittedName>
        <fullName evidence="2">Putative Lipoprotein</fullName>
    </submittedName>
</protein>
<feature type="chain" id="PRO_5015464671" evidence="1">
    <location>
        <begin position="32"/>
        <end position="395"/>
    </location>
</feature>
<accession>A0A2U3KU65</accession>
<name>A0A2U3KU65_9BACT</name>
<dbReference type="SUPFAM" id="SSF48208">
    <property type="entry name" value="Six-hairpin glycosidases"/>
    <property type="match status" value="1"/>
</dbReference>
<dbReference type="PROSITE" id="PS51257">
    <property type="entry name" value="PROKAR_LIPOPROTEIN"/>
    <property type="match status" value="1"/>
</dbReference>
<proteinExistence type="predicted"/>
<sequence>MNPVTNRRAGEALSIAAWLLLSCLTTQTVMAQTLPSSEPPHSHASANWPQALRIADFILSLENAAGAIPDQPGVITVNEDSNMEYALIALGAAYAATRDVRYRDGLERGIQWLAAREEMTDPRWKGSWWYVYSANPPYQPIPTSPGTGVTDVRGVDATSTLFVYLLYLDQKLTGNDTLAKTYAPNAQAALDFAIHHNLDQDGFSRSSWQRHASDGRWYMYAFKYSADQGDVYLGMHAGALLYHVDEYERIARFLRESTQQRLFAKAQGRYGLGINETGAFDSAPYVFAQGYLAWMWGDTPQNRQALAWLRSKVASDGALVEAKGKPAESLSVAMLGMADAALRQPQPEKSLQWLVTKPFDPATGGIHDTANAKTPEYNNVAGFCTIGLLGFLPFD</sequence>
<evidence type="ECO:0000256" key="1">
    <source>
        <dbReference type="SAM" id="SignalP"/>
    </source>
</evidence>
<keyword evidence="1" id="KW-0732">Signal</keyword>